<evidence type="ECO:0000259" key="1">
    <source>
        <dbReference type="SMART" id="SM00245"/>
    </source>
</evidence>
<proteinExistence type="predicted"/>
<comment type="caution">
    <text evidence="2">The sequence shown here is derived from an EMBL/GenBank/DDBJ whole genome shotgun (WGS) entry which is preliminary data.</text>
</comment>
<dbReference type="RefSeq" id="WP_264882616.1">
    <property type="nucleotide sequence ID" value="NZ_JAPDOB010000002.1"/>
</dbReference>
<dbReference type="SUPFAM" id="SSF52096">
    <property type="entry name" value="ClpP/crotonase"/>
    <property type="match status" value="1"/>
</dbReference>
<protein>
    <submittedName>
        <fullName evidence="2">S41 family peptidase</fullName>
    </submittedName>
</protein>
<accession>A0ABT3JFY5</accession>
<sequence>MRRSTVGLQLLCACAAISSFGPGSRALAQAAPAAETITAGSGGTLAKGVAADVVRDVIAAVRRNYVHPERVAAITARLQAGLASGRYASTSAHELVDRMSVDLKESSGNDGHMYIYFNPAEAAARAKASPKDGDPEENAAFFREQMRVANHGISELKILPGNVRYMNISQWLWDPQSSPRAYDDAIRFLKDGDAIIIDISRNGGGSAEAVEYLVSHFVEPGRKLMTFRDGPSNVEEAFSQKVGDHLDGKPLFVLTSSRSASASEEFASHVRNFKLGTLVGKTTGGAGNPNSLFPVAHGFVASISTGLAIHPVTGKGWEGVGVAPHREVEPARALDVAHAEALKMRLASAKPSERPQLEWLIAALSDGTTAATAGAAELHSFAGLYTGDRRVSERAGRLYWQRGDGAEVELVPLGGTRFAVGDRFGSRVEFGTCGELTVTRPGSAPEKLSRQSQLSSR</sequence>
<gene>
    <name evidence="2" type="ORF">OMW55_09275</name>
</gene>
<dbReference type="Proteomes" id="UP001526246">
    <property type="component" value="Unassembled WGS sequence"/>
</dbReference>
<dbReference type="EMBL" id="JAPDOB010000002">
    <property type="protein sequence ID" value="MCW3797992.1"/>
    <property type="molecule type" value="Genomic_DNA"/>
</dbReference>
<dbReference type="Pfam" id="PF03572">
    <property type="entry name" value="Peptidase_S41"/>
    <property type="match status" value="1"/>
</dbReference>
<dbReference type="PANTHER" id="PTHR11261">
    <property type="entry name" value="INTERPHOTORECEPTOR RETINOID-BINDING PROTEIN"/>
    <property type="match status" value="1"/>
</dbReference>
<dbReference type="CDD" id="cd07563">
    <property type="entry name" value="Peptidase_S41_IRBP"/>
    <property type="match status" value="1"/>
</dbReference>
<evidence type="ECO:0000313" key="2">
    <source>
        <dbReference type="EMBL" id="MCW3797992.1"/>
    </source>
</evidence>
<dbReference type="InterPro" id="IPR005151">
    <property type="entry name" value="Tail-specific_protease"/>
</dbReference>
<dbReference type="Pfam" id="PF11918">
    <property type="entry name" value="Peptidase_S41_N"/>
    <property type="match status" value="1"/>
</dbReference>
<name>A0ABT3JFY5_9SPHN</name>
<keyword evidence="3" id="KW-1185">Reference proteome</keyword>
<dbReference type="SMART" id="SM00245">
    <property type="entry name" value="TSPc"/>
    <property type="match status" value="1"/>
</dbReference>
<evidence type="ECO:0000313" key="3">
    <source>
        <dbReference type="Proteomes" id="UP001526246"/>
    </source>
</evidence>
<dbReference type="InterPro" id="IPR029045">
    <property type="entry name" value="ClpP/crotonase-like_dom_sf"/>
</dbReference>
<organism evidence="2 3">
    <name type="scientific">Sphingomonas arvum</name>
    <dbReference type="NCBI Taxonomy" id="2992113"/>
    <lineage>
        <taxon>Bacteria</taxon>
        <taxon>Pseudomonadati</taxon>
        <taxon>Pseudomonadota</taxon>
        <taxon>Alphaproteobacteria</taxon>
        <taxon>Sphingomonadales</taxon>
        <taxon>Sphingomonadaceae</taxon>
        <taxon>Sphingomonas</taxon>
    </lineage>
</organism>
<reference evidence="2 3" key="1">
    <citation type="submission" date="2022-10" db="EMBL/GenBank/DDBJ databases">
        <title>Sphingomonas sp.</title>
        <authorList>
            <person name="Jin C."/>
        </authorList>
    </citation>
    <scope>NUCLEOTIDE SEQUENCE [LARGE SCALE GENOMIC DNA]</scope>
    <source>
        <strain evidence="2 3">BN140010</strain>
    </source>
</reference>
<dbReference type="Gene3D" id="3.30.750.44">
    <property type="match status" value="1"/>
</dbReference>
<feature type="domain" description="Tail specific protease" evidence="1">
    <location>
        <begin position="134"/>
        <end position="329"/>
    </location>
</feature>
<dbReference type="PANTHER" id="PTHR11261:SF3">
    <property type="entry name" value="RETINOL-BINDING PROTEIN 3"/>
    <property type="match status" value="1"/>
</dbReference>
<dbReference type="Gene3D" id="3.90.226.10">
    <property type="entry name" value="2-enoyl-CoA Hydratase, Chain A, domain 1"/>
    <property type="match status" value="1"/>
</dbReference>